<reference evidence="1 2" key="1">
    <citation type="journal article" date="2016" name="Nat. Commun.">
        <title>Thousands of microbial genomes shed light on interconnected biogeochemical processes in an aquifer system.</title>
        <authorList>
            <person name="Anantharaman K."/>
            <person name="Brown C.T."/>
            <person name="Hug L.A."/>
            <person name="Sharon I."/>
            <person name="Castelle C.J."/>
            <person name="Probst A.J."/>
            <person name="Thomas B.C."/>
            <person name="Singh A."/>
            <person name="Wilkins M.J."/>
            <person name="Karaoz U."/>
            <person name="Brodie E.L."/>
            <person name="Williams K.H."/>
            <person name="Hubbard S.S."/>
            <person name="Banfield J.F."/>
        </authorList>
    </citation>
    <scope>NUCLEOTIDE SEQUENCE [LARGE SCALE GENOMIC DNA]</scope>
</reference>
<name>A0A1G1V6E4_9BACT</name>
<dbReference type="InterPro" id="IPR029058">
    <property type="entry name" value="AB_hydrolase_fold"/>
</dbReference>
<dbReference type="Proteomes" id="UP000178272">
    <property type="component" value="Unassembled WGS sequence"/>
</dbReference>
<proteinExistence type="predicted"/>
<gene>
    <name evidence="1" type="ORF">A3F61_01905</name>
</gene>
<dbReference type="InterPro" id="IPR010662">
    <property type="entry name" value="RBBP9/YdeN"/>
</dbReference>
<evidence type="ECO:0008006" key="3">
    <source>
        <dbReference type="Google" id="ProtNLM"/>
    </source>
</evidence>
<protein>
    <recommendedName>
        <fullName evidence="3">Alpha/beta hydrolase</fullName>
    </recommendedName>
</protein>
<evidence type="ECO:0000313" key="2">
    <source>
        <dbReference type="Proteomes" id="UP000178272"/>
    </source>
</evidence>
<sequence>MQTIILPGYSLKNKDWAEQVKQELGSETRVVYWPHWENPETKTDWEQLASELAAKNTEEVNIVAKSVGTLVAMLLLRNGVKIKKLVLCGVPVIDFQEGDEKLFDALKGFPSENILCIQNENDNHGSFVEVEKFLHSINPQIKIVSKPRDDHEYYYSEDFKQFLAP</sequence>
<dbReference type="SUPFAM" id="SSF53474">
    <property type="entry name" value="alpha/beta-Hydrolases"/>
    <property type="match status" value="1"/>
</dbReference>
<dbReference type="EMBL" id="MHCA01000047">
    <property type="protein sequence ID" value="OGY10927.1"/>
    <property type="molecule type" value="Genomic_DNA"/>
</dbReference>
<organism evidence="1 2">
    <name type="scientific">Candidatus Blackburnbacteria bacterium RIFCSPHIGHO2_12_FULL_41_13b</name>
    <dbReference type="NCBI Taxonomy" id="1797517"/>
    <lineage>
        <taxon>Bacteria</taxon>
        <taxon>Candidatus Blackburniibacteriota</taxon>
    </lineage>
</organism>
<comment type="caution">
    <text evidence="1">The sequence shown here is derived from an EMBL/GenBank/DDBJ whole genome shotgun (WGS) entry which is preliminary data.</text>
</comment>
<accession>A0A1G1V6E4</accession>
<dbReference type="Gene3D" id="3.40.50.1820">
    <property type="entry name" value="alpha/beta hydrolase"/>
    <property type="match status" value="1"/>
</dbReference>
<dbReference type="Pfam" id="PF06821">
    <property type="entry name" value="Ser_hydrolase"/>
    <property type="match status" value="1"/>
</dbReference>
<dbReference type="GO" id="GO:0016787">
    <property type="term" value="F:hydrolase activity"/>
    <property type="evidence" value="ECO:0007669"/>
    <property type="project" value="InterPro"/>
</dbReference>
<evidence type="ECO:0000313" key="1">
    <source>
        <dbReference type="EMBL" id="OGY10927.1"/>
    </source>
</evidence>
<dbReference type="STRING" id="1797517.A3F61_01905"/>
<dbReference type="AlphaFoldDB" id="A0A1G1V6E4"/>